<sequence length="205" mass="23401">MKVLDIQYTLLELTLRAIALFVQMVFLALIFLGIPIGTWYFTWDIDNQISPLGGSVVQISLIKEARAYLGFLSLYLPWTIWFTLPYCSVNVLFSPKVRRCADFGLFLLEVLSTCFSGRVISIVLAWLPRLQSASLWREVVWCQTLVGLLSFVLFISLVGNSVLLSLLLSNRPKIARQIIDEGREQAQKLIRKIIEVEEEKITVFV</sequence>
<proteinExistence type="predicted"/>
<dbReference type="Proteomes" id="UP000030676">
    <property type="component" value="Unassembled WGS sequence"/>
</dbReference>
<keyword evidence="1" id="KW-0812">Transmembrane</keyword>
<feature type="transmembrane region" description="Helical" evidence="1">
    <location>
        <begin position="20"/>
        <end position="41"/>
    </location>
</feature>
<feature type="transmembrane region" description="Helical" evidence="1">
    <location>
        <begin position="147"/>
        <end position="168"/>
    </location>
</feature>
<dbReference type="AlphaFoldDB" id="X0GK29"/>
<dbReference type="EMBL" id="KK034910">
    <property type="protein sequence ID" value="EXL63668.1"/>
    <property type="molecule type" value="Genomic_DNA"/>
</dbReference>
<reference evidence="2" key="1">
    <citation type="submission" date="2011-11" db="EMBL/GenBank/DDBJ databases">
        <title>The Genome Sequence of Fusarium oxysporum PHW808.</title>
        <authorList>
            <consortium name="The Broad Institute Genome Sequencing Platform"/>
            <person name="Ma L.-J."/>
            <person name="Gale L.R."/>
            <person name="Schwartz D.C."/>
            <person name="Zhou S."/>
            <person name="Corby-Kistler H."/>
            <person name="Young S.K."/>
            <person name="Zeng Q."/>
            <person name="Gargeya S."/>
            <person name="Fitzgerald M."/>
            <person name="Haas B."/>
            <person name="Abouelleil A."/>
            <person name="Alvarado L."/>
            <person name="Arachchi H.M."/>
            <person name="Berlin A."/>
            <person name="Brown A."/>
            <person name="Chapman S.B."/>
            <person name="Chen Z."/>
            <person name="Dunbar C."/>
            <person name="Freedman E."/>
            <person name="Gearin G."/>
            <person name="Goldberg J."/>
            <person name="Griggs A."/>
            <person name="Gujja S."/>
            <person name="Heiman D."/>
            <person name="Howarth C."/>
            <person name="Larson L."/>
            <person name="Lui A."/>
            <person name="MacDonald P.J.P."/>
            <person name="Montmayeur A."/>
            <person name="Murphy C."/>
            <person name="Neiman D."/>
            <person name="Pearson M."/>
            <person name="Priest M."/>
            <person name="Roberts A."/>
            <person name="Saif S."/>
            <person name="Shea T."/>
            <person name="Shenoy N."/>
            <person name="Sisk P."/>
            <person name="Stolte C."/>
            <person name="Sykes S."/>
            <person name="Wortman J."/>
            <person name="Nusbaum C."/>
            <person name="Birren B."/>
        </authorList>
    </citation>
    <scope>NUCLEOTIDE SEQUENCE [LARGE SCALE GENOMIC DNA]</scope>
    <source>
        <strain evidence="2">54008</strain>
    </source>
</reference>
<keyword evidence="1" id="KW-1133">Transmembrane helix</keyword>
<feature type="transmembrane region" description="Helical" evidence="1">
    <location>
        <begin position="105"/>
        <end position="127"/>
    </location>
</feature>
<accession>X0GK29</accession>
<reference evidence="2" key="2">
    <citation type="submission" date="2014-03" db="EMBL/GenBank/DDBJ databases">
        <title>The Genome Annotation of Fusarium oxysporum PHW808.</title>
        <authorList>
            <consortium name="The Broad Institute Genomics Platform"/>
            <person name="Ma L.-J."/>
            <person name="Corby-Kistler H."/>
            <person name="Broz K."/>
            <person name="Gale L.R."/>
            <person name="Jonkers W."/>
            <person name="O'Donnell K."/>
            <person name="Ploetz R."/>
            <person name="Steinberg C."/>
            <person name="Schwartz D.C."/>
            <person name="VanEtten H."/>
            <person name="Zhou S."/>
            <person name="Young S.K."/>
            <person name="Zeng Q."/>
            <person name="Gargeya S."/>
            <person name="Fitzgerald M."/>
            <person name="Abouelleil A."/>
            <person name="Alvarado L."/>
            <person name="Chapman S.B."/>
            <person name="Gainer-Dewar J."/>
            <person name="Goldberg J."/>
            <person name="Griggs A."/>
            <person name="Gujja S."/>
            <person name="Hansen M."/>
            <person name="Howarth C."/>
            <person name="Imamovic A."/>
            <person name="Ireland A."/>
            <person name="Larimer J."/>
            <person name="McCowan C."/>
            <person name="Murphy C."/>
            <person name="Pearson M."/>
            <person name="Poon T.W."/>
            <person name="Priest M."/>
            <person name="Roberts A."/>
            <person name="Saif S."/>
            <person name="Shea T."/>
            <person name="Sykes S."/>
            <person name="Wortman J."/>
            <person name="Nusbaum C."/>
            <person name="Birren B."/>
        </authorList>
    </citation>
    <scope>NUCLEOTIDE SEQUENCE</scope>
    <source>
        <strain evidence="2">54008</strain>
    </source>
</reference>
<dbReference type="HOGENOM" id="CLU_1337557_0_0_1"/>
<keyword evidence="1" id="KW-0472">Membrane</keyword>
<feature type="transmembrane region" description="Helical" evidence="1">
    <location>
        <begin position="75"/>
        <end position="93"/>
    </location>
</feature>
<protein>
    <submittedName>
        <fullName evidence="2">Uncharacterized protein</fullName>
    </submittedName>
</protein>
<gene>
    <name evidence="2" type="ORF">FOPG_20059</name>
</gene>
<evidence type="ECO:0000313" key="2">
    <source>
        <dbReference type="EMBL" id="EXL63668.1"/>
    </source>
</evidence>
<evidence type="ECO:0000256" key="1">
    <source>
        <dbReference type="SAM" id="Phobius"/>
    </source>
</evidence>
<organism evidence="2">
    <name type="scientific">Fusarium oxysporum f. sp. conglutinans race 2 54008</name>
    <dbReference type="NCBI Taxonomy" id="1089457"/>
    <lineage>
        <taxon>Eukaryota</taxon>
        <taxon>Fungi</taxon>
        <taxon>Dikarya</taxon>
        <taxon>Ascomycota</taxon>
        <taxon>Pezizomycotina</taxon>
        <taxon>Sordariomycetes</taxon>
        <taxon>Hypocreomycetidae</taxon>
        <taxon>Hypocreales</taxon>
        <taxon>Nectriaceae</taxon>
        <taxon>Fusarium</taxon>
        <taxon>Fusarium oxysporum species complex</taxon>
    </lineage>
</organism>
<name>X0GK29_FUSOX</name>